<gene>
    <name evidence="1" type="ORF">C444_20636</name>
</gene>
<dbReference type="AlphaFoldDB" id="M0L5A6"/>
<dbReference type="Proteomes" id="UP000011524">
    <property type="component" value="Unassembled WGS sequence"/>
</dbReference>
<evidence type="ECO:0000313" key="1">
    <source>
        <dbReference type="EMBL" id="EMA27165.1"/>
    </source>
</evidence>
<accession>M0L5A6</accession>
<evidence type="ECO:0000313" key="2">
    <source>
        <dbReference type="Proteomes" id="UP000011524"/>
    </source>
</evidence>
<comment type="caution">
    <text evidence="1">The sequence shown here is derived from an EMBL/GenBank/DDBJ whole genome shotgun (WGS) entry which is preliminary data.</text>
</comment>
<dbReference type="EMBL" id="AOLY01000045">
    <property type="protein sequence ID" value="EMA27165.1"/>
    <property type="molecule type" value="Genomic_DNA"/>
</dbReference>
<protein>
    <submittedName>
        <fullName evidence="1">Uncharacterized protein</fullName>
    </submittedName>
</protein>
<sequence>MVVSRDVVLCAHDMVNVRYRTDKSSECLRIRQVAVEDIERSLVEESKQTRNRPRIKLGVLSDCTEINNAGTCVFEVLPERIIATEKADCAVEVLFLRPFDKVQNNSRCAIRCELVNKEADAYRFILGPVVALSIYVRVRRPSFA</sequence>
<organism evidence="1 2">
    <name type="scientific">Haloarcula japonica (strain ATCC 49778 / DSM 6131 / JCM 7785 / NBRC 101032 / NCIMB 13157 / TR-1)</name>
    <dbReference type="NCBI Taxonomy" id="1227453"/>
    <lineage>
        <taxon>Archaea</taxon>
        <taxon>Methanobacteriati</taxon>
        <taxon>Methanobacteriota</taxon>
        <taxon>Stenosarchaea group</taxon>
        <taxon>Halobacteria</taxon>
        <taxon>Halobacteriales</taxon>
        <taxon>Haloarculaceae</taxon>
        <taxon>Haloarcula</taxon>
    </lineage>
</organism>
<keyword evidence="2" id="KW-1185">Reference proteome</keyword>
<name>M0L5A6_HALJT</name>
<proteinExistence type="predicted"/>
<reference evidence="1 2" key="1">
    <citation type="journal article" date="2014" name="PLoS Genet.">
        <title>Phylogenetically driven sequencing of extremely halophilic archaea reveals strategies for static and dynamic osmo-response.</title>
        <authorList>
            <person name="Becker E.A."/>
            <person name="Seitzer P.M."/>
            <person name="Tritt A."/>
            <person name="Larsen D."/>
            <person name="Krusor M."/>
            <person name="Yao A.I."/>
            <person name="Wu D."/>
            <person name="Madern D."/>
            <person name="Eisen J.A."/>
            <person name="Darling A.E."/>
            <person name="Facciotti M.T."/>
        </authorList>
    </citation>
    <scope>NUCLEOTIDE SEQUENCE [LARGE SCALE GENOMIC DNA]</scope>
    <source>
        <strain evidence="2">ATCC 49778 / DSM 6131 / JCM 7785 / NBRC 101032 / NCIMB 13157 / TR-1</strain>
    </source>
</reference>